<keyword evidence="2" id="KW-1185">Reference proteome</keyword>
<name>A0A4R3YGP4_9PROT</name>
<protein>
    <submittedName>
        <fullName evidence="1">Uncharacterized protein</fullName>
    </submittedName>
</protein>
<dbReference type="OrthoDB" id="6258822at2"/>
<dbReference type="AlphaFoldDB" id="A0A4R3YGP4"/>
<organism evidence="1 2">
    <name type="scientific">Sulfurirhabdus autotrophica</name>
    <dbReference type="NCBI Taxonomy" id="1706046"/>
    <lineage>
        <taxon>Bacteria</taxon>
        <taxon>Pseudomonadati</taxon>
        <taxon>Pseudomonadota</taxon>
        <taxon>Betaproteobacteria</taxon>
        <taxon>Nitrosomonadales</taxon>
        <taxon>Sulfuricellaceae</taxon>
        <taxon>Sulfurirhabdus</taxon>
    </lineage>
</organism>
<accession>A0A4R3YGP4</accession>
<dbReference type="Proteomes" id="UP000295367">
    <property type="component" value="Unassembled WGS sequence"/>
</dbReference>
<comment type="caution">
    <text evidence="1">The sequence shown here is derived from an EMBL/GenBank/DDBJ whole genome shotgun (WGS) entry which is preliminary data.</text>
</comment>
<dbReference type="Gene3D" id="1.10.10.2830">
    <property type="match status" value="1"/>
</dbReference>
<gene>
    <name evidence="1" type="ORF">EDC63_10181</name>
</gene>
<dbReference type="SUPFAM" id="SSF109709">
    <property type="entry name" value="KorB DNA-binding domain-like"/>
    <property type="match status" value="1"/>
</dbReference>
<sequence length="295" mass="32368">MKIHPIAEIFPRIFGADFVALKEDIRKNGLLEAIWTYQGEIIEGRNRYYACGETGVEPQFREYTGDDPLGFTISLNLTRRHLTDGQRQMVGAAIAKIEQEQKQDETTIGASQEKVSNLLNTSVHGIQRAKGILHEGTPELIEAVKSGKVSVSAASVVATLPKEEQQQIVAAGEVAKAAKKVRGEKSRKIKAIEITPGFAGDEKFVELSDVLIELASSRKEIDAIHLLVTGLTETNLVTEIEPLQNKVAQFSAKLDMQIAQLNVVVKHTLLNANLLGQIRNKLGVNTNNEILDAIK</sequence>
<reference evidence="1 2" key="1">
    <citation type="submission" date="2019-03" db="EMBL/GenBank/DDBJ databases">
        <title>Genomic Encyclopedia of Type Strains, Phase IV (KMG-IV): sequencing the most valuable type-strain genomes for metagenomic binning, comparative biology and taxonomic classification.</title>
        <authorList>
            <person name="Goeker M."/>
        </authorList>
    </citation>
    <scope>NUCLEOTIDE SEQUENCE [LARGE SCALE GENOMIC DNA]</scope>
    <source>
        <strain evidence="1 2">DSM 100309</strain>
    </source>
</reference>
<proteinExistence type="predicted"/>
<evidence type="ECO:0000313" key="2">
    <source>
        <dbReference type="Proteomes" id="UP000295367"/>
    </source>
</evidence>
<dbReference type="EMBL" id="SMCO01000001">
    <property type="protein sequence ID" value="TCV90114.1"/>
    <property type="molecule type" value="Genomic_DNA"/>
</dbReference>
<evidence type="ECO:0000313" key="1">
    <source>
        <dbReference type="EMBL" id="TCV90114.1"/>
    </source>
</evidence>
<dbReference type="RefSeq" id="WP_124947908.1">
    <property type="nucleotide sequence ID" value="NZ_BHVT01000073.1"/>
</dbReference>